<evidence type="ECO:0000256" key="2">
    <source>
        <dbReference type="SAM" id="Phobius"/>
    </source>
</evidence>
<sequence length="170" mass="19507">MLKRERITQWKAEREEAGSIPDGMRRADIKLKVRRANETESEKEKDFVENGKSDGGRAIAKTRNALLGVIAHSISDDSGSEKLQESSALVQNNRSWSKEAIISLVGVFAAVISFVIGLAWPRISRWMRNISGSMRDGSARRRMRNLEDEARRYNEWLEFNEWREIRRTGA</sequence>
<feature type="transmembrane region" description="Helical" evidence="2">
    <location>
        <begin position="100"/>
        <end position="120"/>
    </location>
</feature>
<dbReference type="EMBL" id="JAAABM010000007">
    <property type="protein sequence ID" value="KAF7675963.1"/>
    <property type="molecule type" value="Genomic_DNA"/>
</dbReference>
<evidence type="ECO:0000313" key="4">
    <source>
        <dbReference type="Proteomes" id="UP000596902"/>
    </source>
</evidence>
<keyword evidence="4" id="KW-1185">Reference proteome</keyword>
<name>A0A8H7B296_9PLEO</name>
<dbReference type="Proteomes" id="UP000596902">
    <property type="component" value="Unassembled WGS sequence"/>
</dbReference>
<dbReference type="AlphaFoldDB" id="A0A8H7B296"/>
<reference evidence="3" key="2">
    <citation type="submission" date="2020-08" db="EMBL/GenBank/DDBJ databases">
        <title>Draft Genome Sequence of Cumin Blight Pathogen Alternaria burnsii.</title>
        <authorList>
            <person name="Feng Z."/>
        </authorList>
    </citation>
    <scope>NUCLEOTIDE SEQUENCE</scope>
    <source>
        <strain evidence="3">CBS107.38</strain>
    </source>
</reference>
<gene>
    <name evidence="3" type="ORF">GT037_005468</name>
</gene>
<evidence type="ECO:0000313" key="3">
    <source>
        <dbReference type="EMBL" id="KAF7675963.1"/>
    </source>
</evidence>
<feature type="region of interest" description="Disordered" evidence="1">
    <location>
        <begin position="1"/>
        <end position="21"/>
    </location>
</feature>
<protein>
    <submittedName>
        <fullName evidence="3">Uncharacterized protein</fullName>
    </submittedName>
</protein>
<feature type="region of interest" description="Disordered" evidence="1">
    <location>
        <begin position="35"/>
        <end position="54"/>
    </location>
</feature>
<organism evidence="3 4">
    <name type="scientific">Alternaria burnsii</name>
    <dbReference type="NCBI Taxonomy" id="1187904"/>
    <lineage>
        <taxon>Eukaryota</taxon>
        <taxon>Fungi</taxon>
        <taxon>Dikarya</taxon>
        <taxon>Ascomycota</taxon>
        <taxon>Pezizomycotina</taxon>
        <taxon>Dothideomycetes</taxon>
        <taxon>Pleosporomycetidae</taxon>
        <taxon>Pleosporales</taxon>
        <taxon>Pleosporineae</taxon>
        <taxon>Pleosporaceae</taxon>
        <taxon>Alternaria</taxon>
        <taxon>Alternaria sect. Alternaria</taxon>
    </lineage>
</organism>
<evidence type="ECO:0000256" key="1">
    <source>
        <dbReference type="SAM" id="MobiDB-lite"/>
    </source>
</evidence>
<reference evidence="3" key="1">
    <citation type="submission" date="2020-01" db="EMBL/GenBank/DDBJ databases">
        <authorList>
            <person name="Feng Z.H.Z."/>
        </authorList>
    </citation>
    <scope>NUCLEOTIDE SEQUENCE</scope>
    <source>
        <strain evidence="3">CBS107.38</strain>
    </source>
</reference>
<keyword evidence="2" id="KW-0812">Transmembrane</keyword>
<proteinExistence type="predicted"/>
<keyword evidence="2" id="KW-0472">Membrane</keyword>
<dbReference type="RefSeq" id="XP_038786204.1">
    <property type="nucleotide sequence ID" value="XM_038930515.1"/>
</dbReference>
<comment type="caution">
    <text evidence="3">The sequence shown here is derived from an EMBL/GenBank/DDBJ whole genome shotgun (WGS) entry which is preliminary data.</text>
</comment>
<keyword evidence="2" id="KW-1133">Transmembrane helix</keyword>
<accession>A0A8H7B296</accession>
<dbReference type="GeneID" id="62203693"/>